<gene>
    <name evidence="2" type="ORF">CLLI_06810</name>
</gene>
<evidence type="ECO:0000313" key="2">
    <source>
        <dbReference type="EMBL" id="PRR79948.1"/>
    </source>
</evidence>
<feature type="domain" description="Integrase catalytic" evidence="1">
    <location>
        <begin position="1"/>
        <end position="74"/>
    </location>
</feature>
<reference evidence="2 3" key="1">
    <citation type="submission" date="2018-03" db="EMBL/GenBank/DDBJ databases">
        <title>Genome sequence of Clostridium liquoris DSM 100320.</title>
        <authorList>
            <person name="Poehlein A."/>
            <person name="Daniel R."/>
        </authorList>
    </citation>
    <scope>NUCLEOTIDE SEQUENCE [LARGE SCALE GENOMIC DNA]</scope>
    <source>
        <strain evidence="2 3">DSM 100320</strain>
    </source>
</reference>
<proteinExistence type="predicted"/>
<protein>
    <recommendedName>
        <fullName evidence="1">Integrase catalytic domain-containing protein</fullName>
    </recommendedName>
</protein>
<dbReference type="EMBL" id="PVXO01000012">
    <property type="protein sequence ID" value="PRR79948.1"/>
    <property type="molecule type" value="Genomic_DNA"/>
</dbReference>
<dbReference type="PANTHER" id="PTHR35004:SF6">
    <property type="entry name" value="TRANSPOSASE"/>
    <property type="match status" value="1"/>
</dbReference>
<organism evidence="2 3">
    <name type="scientific">Clostridium liquoris</name>
    <dbReference type="NCBI Taxonomy" id="1289519"/>
    <lineage>
        <taxon>Bacteria</taxon>
        <taxon>Bacillati</taxon>
        <taxon>Bacillota</taxon>
        <taxon>Clostridia</taxon>
        <taxon>Eubacteriales</taxon>
        <taxon>Clostridiaceae</taxon>
        <taxon>Clostridium</taxon>
    </lineage>
</organism>
<dbReference type="InterPro" id="IPR001584">
    <property type="entry name" value="Integrase_cat-core"/>
</dbReference>
<dbReference type="PANTHER" id="PTHR35004">
    <property type="entry name" value="TRANSPOSASE RV3428C-RELATED"/>
    <property type="match status" value="1"/>
</dbReference>
<dbReference type="RefSeq" id="WP_106062841.1">
    <property type="nucleotide sequence ID" value="NZ_PVXO01000012.1"/>
</dbReference>
<evidence type="ECO:0000313" key="3">
    <source>
        <dbReference type="Proteomes" id="UP000239706"/>
    </source>
</evidence>
<dbReference type="AlphaFoldDB" id="A0A2T0B7S2"/>
<dbReference type="Proteomes" id="UP000239706">
    <property type="component" value="Unassembled WGS sequence"/>
</dbReference>
<dbReference type="GO" id="GO:0015074">
    <property type="term" value="P:DNA integration"/>
    <property type="evidence" value="ECO:0007669"/>
    <property type="project" value="InterPro"/>
</dbReference>
<comment type="caution">
    <text evidence="2">The sequence shown here is derived from an EMBL/GenBank/DDBJ whole genome shotgun (WGS) entry which is preliminary data.</text>
</comment>
<dbReference type="OrthoDB" id="3193769at2"/>
<dbReference type="PROSITE" id="PS50994">
    <property type="entry name" value="INTEGRASE"/>
    <property type="match status" value="1"/>
</dbReference>
<evidence type="ECO:0000259" key="1">
    <source>
        <dbReference type="PROSITE" id="PS50994"/>
    </source>
</evidence>
<accession>A0A2T0B7S2</accession>
<name>A0A2T0B7S2_9CLOT</name>
<sequence length="294" mass="33874">MKYKVRLCREFDPQSNGKIEAVVKYAKYNFAINRTFIDVYSFNQDSLKWLDRTGNGKKHEITKKVPAEVFTLGKEHLLPVPELFEKYSSDISLTYAVRKNNIVLYKQNRYQVPKGTYVPGKEVKLILKGTKINILDIETDELIVSHQISTKQGELVKIIHPERDIHNSVDNIYKKAFIALGKTENAKIFLDNIRKEKARYCKDQLGVIINTAPSYESEVINEAVDYCVIQSLWSAEMFKETLEYLAVKKDIKVTQKPIGNNMPIPSKYKGLKPEVRSISEYSSALNEDKGKWEN</sequence>
<keyword evidence="3" id="KW-1185">Reference proteome</keyword>